<evidence type="ECO:0000313" key="4">
    <source>
        <dbReference type="Proteomes" id="UP000677082"/>
    </source>
</evidence>
<accession>A0A919VYB8</accession>
<gene>
    <name evidence="3" type="ORF">Ato02nite_006250</name>
</gene>
<feature type="transmembrane region" description="Helical" evidence="2">
    <location>
        <begin position="57"/>
        <end position="76"/>
    </location>
</feature>
<evidence type="ECO:0000256" key="2">
    <source>
        <dbReference type="SAM" id="Phobius"/>
    </source>
</evidence>
<proteinExistence type="predicted"/>
<keyword evidence="2" id="KW-1133">Transmembrane helix</keyword>
<feature type="transmembrane region" description="Helical" evidence="2">
    <location>
        <begin position="195"/>
        <end position="219"/>
    </location>
</feature>
<organism evidence="3 4">
    <name type="scientific">Paractinoplanes toevensis</name>
    <dbReference type="NCBI Taxonomy" id="571911"/>
    <lineage>
        <taxon>Bacteria</taxon>
        <taxon>Bacillati</taxon>
        <taxon>Actinomycetota</taxon>
        <taxon>Actinomycetes</taxon>
        <taxon>Micromonosporales</taxon>
        <taxon>Micromonosporaceae</taxon>
        <taxon>Paractinoplanes</taxon>
    </lineage>
</organism>
<comment type="caution">
    <text evidence="3">The sequence shown here is derived from an EMBL/GenBank/DDBJ whole genome shotgun (WGS) entry which is preliminary data.</text>
</comment>
<keyword evidence="2" id="KW-0472">Membrane</keyword>
<protein>
    <submittedName>
        <fullName evidence="3">Uncharacterized protein</fullName>
    </submittedName>
</protein>
<evidence type="ECO:0000256" key="1">
    <source>
        <dbReference type="SAM" id="MobiDB-lite"/>
    </source>
</evidence>
<evidence type="ECO:0000313" key="3">
    <source>
        <dbReference type="EMBL" id="GIM88832.1"/>
    </source>
</evidence>
<feature type="region of interest" description="Disordered" evidence="1">
    <location>
        <begin position="300"/>
        <end position="323"/>
    </location>
</feature>
<dbReference type="EMBL" id="BOQN01000008">
    <property type="protein sequence ID" value="GIM88832.1"/>
    <property type="molecule type" value="Genomic_DNA"/>
</dbReference>
<keyword evidence="4" id="KW-1185">Reference proteome</keyword>
<name>A0A919VYB8_9ACTN</name>
<sequence length="339" mass="37512">MVARVNEFLAVRVGPRFVFVNLLPTFALTLLVGGLAAAGAPGVAPSWGRLSAFAVRIGWPGAMIGVFAVVVLSAVLHPLAYPMIQFLEGYWDGLPAGRALKLRASQRYHTWRIQLGELQSRSRQLVPDLAWLPPAMEPALPTRLGNALQAGEIRAGDRYGYRTGDILQRLIPIASPAVRTELSDTRNQLDTSARLCAFSLLAVPVTLFLLWSHGLWLLVPFGCYLFAWASYRAALAAAYRFCNAVSVAVDLYHLRLWDALSLQRPESFADEQRRMGPLLCQLLRDGRGLKSDAPLSYIPDADPSGTGAWEPTQTTLPVGDDRESRRRFFNRYGARRQQP</sequence>
<dbReference type="Proteomes" id="UP000677082">
    <property type="component" value="Unassembled WGS sequence"/>
</dbReference>
<dbReference type="AlphaFoldDB" id="A0A919VYB8"/>
<reference evidence="3 4" key="1">
    <citation type="submission" date="2021-03" db="EMBL/GenBank/DDBJ databases">
        <title>Whole genome shotgun sequence of Actinoplanes toevensis NBRC 105298.</title>
        <authorList>
            <person name="Komaki H."/>
            <person name="Tamura T."/>
        </authorList>
    </citation>
    <scope>NUCLEOTIDE SEQUENCE [LARGE SCALE GENOMIC DNA]</scope>
    <source>
        <strain evidence="3 4">NBRC 105298</strain>
    </source>
</reference>
<keyword evidence="2" id="KW-0812">Transmembrane</keyword>
<feature type="transmembrane region" description="Helical" evidence="2">
    <location>
        <begin position="17"/>
        <end position="37"/>
    </location>
</feature>